<accession>A0A4R0PI11</accession>
<comment type="similarity">
    <text evidence="1">Belongs to the short-chain dehydrogenases/reductases (SDR) family.</text>
</comment>
<proteinExistence type="inferred from homology"/>
<gene>
    <name evidence="4" type="ORF">E0D97_04280</name>
</gene>
<dbReference type="PRINTS" id="PR00081">
    <property type="entry name" value="GDHRDH"/>
</dbReference>
<evidence type="ECO:0000313" key="4">
    <source>
        <dbReference type="EMBL" id="TCD16638.1"/>
    </source>
</evidence>
<feature type="compositionally biased region" description="Basic and acidic residues" evidence="3">
    <location>
        <begin position="12"/>
        <end position="24"/>
    </location>
</feature>
<dbReference type="SUPFAM" id="SSF51735">
    <property type="entry name" value="NAD(P)-binding Rossmann-fold domains"/>
    <property type="match status" value="1"/>
</dbReference>
<comment type="caution">
    <text evidence="4">The sequence shown here is derived from an EMBL/GenBank/DDBJ whole genome shotgun (WGS) entry which is preliminary data.</text>
</comment>
<evidence type="ECO:0000256" key="3">
    <source>
        <dbReference type="SAM" id="MobiDB-lite"/>
    </source>
</evidence>
<dbReference type="AlphaFoldDB" id="A0A4R0PI11"/>
<organism evidence="4 5">
    <name type="scientific">Oricola cellulosilytica</name>
    <dbReference type="NCBI Taxonomy" id="1429082"/>
    <lineage>
        <taxon>Bacteria</taxon>
        <taxon>Pseudomonadati</taxon>
        <taxon>Pseudomonadota</taxon>
        <taxon>Alphaproteobacteria</taxon>
        <taxon>Hyphomicrobiales</taxon>
        <taxon>Ahrensiaceae</taxon>
        <taxon>Oricola</taxon>
    </lineage>
</organism>
<dbReference type="InterPro" id="IPR036291">
    <property type="entry name" value="NAD(P)-bd_dom_sf"/>
</dbReference>
<keyword evidence="5" id="KW-1185">Reference proteome</keyword>
<protein>
    <submittedName>
        <fullName evidence="4">SDR family NAD(P)-dependent oxidoreductase</fullName>
    </submittedName>
</protein>
<keyword evidence="2" id="KW-0560">Oxidoreductase</keyword>
<dbReference type="Gene3D" id="3.40.50.720">
    <property type="entry name" value="NAD(P)-binding Rossmann-like Domain"/>
    <property type="match status" value="1"/>
</dbReference>
<dbReference type="GO" id="GO:0016491">
    <property type="term" value="F:oxidoreductase activity"/>
    <property type="evidence" value="ECO:0007669"/>
    <property type="project" value="UniProtKB-KW"/>
</dbReference>
<evidence type="ECO:0000256" key="2">
    <source>
        <dbReference type="ARBA" id="ARBA00023002"/>
    </source>
</evidence>
<dbReference type="PANTHER" id="PTHR43669">
    <property type="entry name" value="5-KETO-D-GLUCONATE 5-REDUCTASE"/>
    <property type="match status" value="1"/>
</dbReference>
<feature type="region of interest" description="Disordered" evidence="3">
    <location>
        <begin position="1"/>
        <end position="53"/>
    </location>
</feature>
<dbReference type="Proteomes" id="UP000291301">
    <property type="component" value="Unassembled WGS sequence"/>
</dbReference>
<dbReference type="Pfam" id="PF00106">
    <property type="entry name" value="adh_short"/>
    <property type="match status" value="1"/>
</dbReference>
<dbReference type="PANTHER" id="PTHR43669:SF3">
    <property type="entry name" value="ALCOHOL DEHYDROGENASE, PUTATIVE (AFU_ORTHOLOGUE AFUA_3G03445)-RELATED"/>
    <property type="match status" value="1"/>
</dbReference>
<sequence length="326" mass="34287">MARPGEGPDAASRADHDRHVREGGFRSGLDAPLVHPYRRHGGYDGGGDPGRRLSQDTLLSSVFFRRFRSRKDDPVSGERRALVTGGGGGLGRGFCEVLSTEGWRVTNLDRRNPDRHADVEHIACDLGDRGDVDLILPSLIAAGPWDLVVFNAGIPASGTFKTIPFEAQRRVITATAETPLVLCAGLAGAGALAQGGTVLFISSLSHYTGYLGAATHAAARGAIAAYARSIRQSFRHDIGVAVACAFPDPVRMGKAARHVSAGGDAKSGVVCEDAARLILNDAARGKAVILPGARSKLSALAGLLLPQPVARAMRRVTHDNPDRDVG</sequence>
<evidence type="ECO:0000256" key="1">
    <source>
        <dbReference type="ARBA" id="ARBA00006484"/>
    </source>
</evidence>
<reference evidence="4 5" key="1">
    <citation type="journal article" date="2015" name="Antonie Van Leeuwenhoek">
        <title>Oricola cellulosilytica gen. nov., sp. nov., a cellulose-degrading bacterium of the family Phyllobacteriaceae isolated from surface seashore water, and emended descriptions of Mesorhizobium loti and Phyllobacterium myrsinacearum.</title>
        <authorList>
            <person name="Hameed A."/>
            <person name="Shahina M."/>
            <person name="Lai W.A."/>
            <person name="Lin S.Y."/>
            <person name="Young L.S."/>
            <person name="Liu Y.C."/>
            <person name="Hsu Y.H."/>
            <person name="Young C.C."/>
        </authorList>
    </citation>
    <scope>NUCLEOTIDE SEQUENCE [LARGE SCALE GENOMIC DNA]</scope>
    <source>
        <strain evidence="4 5">KCTC 52183</strain>
    </source>
</reference>
<dbReference type="InterPro" id="IPR002347">
    <property type="entry name" value="SDR_fam"/>
</dbReference>
<evidence type="ECO:0000313" key="5">
    <source>
        <dbReference type="Proteomes" id="UP000291301"/>
    </source>
</evidence>
<dbReference type="EMBL" id="SJST01000001">
    <property type="protein sequence ID" value="TCD16638.1"/>
    <property type="molecule type" value="Genomic_DNA"/>
</dbReference>
<name>A0A4R0PI11_9HYPH</name>